<dbReference type="Gene3D" id="2.70.70.10">
    <property type="entry name" value="Glucose Permease (Domain IIA)"/>
    <property type="match status" value="1"/>
</dbReference>
<dbReference type="InterPro" id="IPR011055">
    <property type="entry name" value="Dup_hybrid_motif"/>
</dbReference>
<dbReference type="GO" id="GO:0008745">
    <property type="term" value="F:N-acetylmuramoyl-L-alanine amidase activity"/>
    <property type="evidence" value="ECO:0007669"/>
    <property type="project" value="InterPro"/>
</dbReference>
<reference evidence="3" key="2">
    <citation type="submission" date="2016-02" db="EMBL/GenBank/DDBJ databases">
        <title>Draft genome sequence of five rapidly growing Mycobacterium species.</title>
        <authorList>
            <person name="Katahira K."/>
            <person name="Gotou Y."/>
            <person name="Iida K."/>
            <person name="Ogura Y."/>
            <person name="Hayashi T."/>
        </authorList>
    </citation>
    <scope>NUCLEOTIDE SEQUENCE [LARGE SCALE GENOMIC DNA]</scope>
    <source>
        <strain evidence="3">JCM15298</strain>
    </source>
</reference>
<gene>
    <name evidence="2" type="ORF">RMCC_5726</name>
</gene>
<dbReference type="SUPFAM" id="SSF55846">
    <property type="entry name" value="N-acetylmuramoyl-L-alanine amidase-like"/>
    <property type="match status" value="1"/>
</dbReference>
<sequence length="179" mass="18694">GWLVIDSTDVEGGGCLEYGHIVRDAAIKVGTHVTAGQRIGVINPNSATNGGVAPHLHLSDMPREYNPSTKQNPLPRLSGALEPGQPAPSTPTPASGGTAVPLTDPFTGALWSPSRYHPRGAGTPRWIAVHTQEGGRTARGLAEYLAVKANEVSYHAVNDDHEVLKVVAEDDAPWSAAGA</sequence>
<feature type="region of interest" description="Disordered" evidence="1">
    <location>
        <begin position="46"/>
        <end position="104"/>
    </location>
</feature>
<proteinExistence type="predicted"/>
<reference evidence="3" key="1">
    <citation type="journal article" date="2016" name="Genome Announc.">
        <title>Draft Genome Sequences of Five Rapidly Growing Mycobacterium Species, M. thermoresistibile, M. fortuitum subsp. acetamidolyticum, M. canariasense, M. brisbanense, and M. novocastrense.</title>
        <authorList>
            <person name="Katahira K."/>
            <person name="Ogura Y."/>
            <person name="Gotoh Y."/>
            <person name="Hayashi T."/>
        </authorList>
    </citation>
    <scope>NUCLEOTIDE SEQUENCE [LARGE SCALE GENOMIC DNA]</scope>
    <source>
        <strain evidence="3">JCM15298</strain>
    </source>
</reference>
<protein>
    <submittedName>
        <fullName evidence="2">Gp48</fullName>
    </submittedName>
</protein>
<evidence type="ECO:0000313" key="3">
    <source>
        <dbReference type="Proteomes" id="UP000069443"/>
    </source>
</evidence>
<accession>A0A100WIK4</accession>
<dbReference type="Gene3D" id="3.40.80.10">
    <property type="entry name" value="Peptidoglycan recognition protein-like"/>
    <property type="match status" value="1"/>
</dbReference>
<feature type="non-terminal residue" evidence="2">
    <location>
        <position position="1"/>
    </location>
</feature>
<dbReference type="InterPro" id="IPR036505">
    <property type="entry name" value="Amidase/PGRP_sf"/>
</dbReference>
<evidence type="ECO:0000313" key="2">
    <source>
        <dbReference type="EMBL" id="GAS98761.1"/>
    </source>
</evidence>
<dbReference type="GO" id="GO:0009253">
    <property type="term" value="P:peptidoglycan catabolic process"/>
    <property type="evidence" value="ECO:0007669"/>
    <property type="project" value="InterPro"/>
</dbReference>
<dbReference type="EMBL" id="BCSY01000090">
    <property type="protein sequence ID" value="GAS98761.1"/>
    <property type="molecule type" value="Genomic_DNA"/>
</dbReference>
<organism evidence="2 3">
    <name type="scientific">Mycolicibacterium canariasense</name>
    <name type="common">Mycobacterium canariasense</name>
    <dbReference type="NCBI Taxonomy" id="228230"/>
    <lineage>
        <taxon>Bacteria</taxon>
        <taxon>Bacillati</taxon>
        <taxon>Actinomycetota</taxon>
        <taxon>Actinomycetes</taxon>
        <taxon>Mycobacteriales</taxon>
        <taxon>Mycobacteriaceae</taxon>
        <taxon>Mycolicibacterium</taxon>
    </lineage>
</organism>
<evidence type="ECO:0000256" key="1">
    <source>
        <dbReference type="SAM" id="MobiDB-lite"/>
    </source>
</evidence>
<feature type="non-terminal residue" evidence="2">
    <location>
        <position position="179"/>
    </location>
</feature>
<dbReference type="Proteomes" id="UP000069443">
    <property type="component" value="Unassembled WGS sequence"/>
</dbReference>
<dbReference type="AlphaFoldDB" id="A0A100WIK4"/>
<name>A0A100WIK4_MYCCR</name>
<comment type="caution">
    <text evidence="2">The sequence shown here is derived from an EMBL/GenBank/DDBJ whole genome shotgun (WGS) entry which is preliminary data.</text>
</comment>
<keyword evidence="3" id="KW-1185">Reference proteome</keyword>